<comment type="caution">
    <text evidence="1">The sequence shown here is derived from an EMBL/GenBank/DDBJ whole genome shotgun (WGS) entry which is preliminary data.</text>
</comment>
<organism evidence="1 4">
    <name type="scientific">Micrococcus luteus</name>
    <name type="common">Micrococcus lysodeikticus</name>
    <dbReference type="NCBI Taxonomy" id="1270"/>
    <lineage>
        <taxon>Bacteria</taxon>
        <taxon>Bacillati</taxon>
        <taxon>Actinomycetota</taxon>
        <taxon>Actinomycetes</taxon>
        <taxon>Micrococcales</taxon>
        <taxon>Micrococcaceae</taxon>
        <taxon>Micrococcus</taxon>
    </lineage>
</organism>
<dbReference type="Gene3D" id="1.10.10.10">
    <property type="entry name" value="Winged helix-like DNA-binding domain superfamily/Winged helix DNA-binding domain"/>
    <property type="match status" value="1"/>
</dbReference>
<protein>
    <submittedName>
        <fullName evidence="1">HTH domain-containing protein</fullName>
    </submittedName>
</protein>
<dbReference type="Proteomes" id="UP001205867">
    <property type="component" value="Unassembled WGS sequence"/>
</dbReference>
<accession>A0AAP3AGA2</accession>
<dbReference type="Proteomes" id="UP000234847">
    <property type="component" value="Unassembled WGS sequence"/>
</dbReference>
<name>A0AAP3AGA2_MICLU</name>
<reference evidence="2 3" key="1">
    <citation type="submission" date="2017-12" db="EMBL/GenBank/DDBJ databases">
        <title>Phylogenetic diversity of female urinary microbiome.</title>
        <authorList>
            <person name="Thomas-White K."/>
            <person name="Wolfe A.J."/>
        </authorList>
    </citation>
    <scope>NUCLEOTIDE SEQUENCE [LARGE SCALE GENOMIC DNA]</scope>
    <source>
        <strain evidence="2 3">UMB0038</strain>
    </source>
</reference>
<sequence>MTSTPTRAKRKQTARELAERFGVSPRTIRRTVAQERADYLADAAARHERIRALRAEGLSMRAIAAKEGVTVGTVHYAIHKDD</sequence>
<dbReference type="AlphaFoldDB" id="A0AAP3AGA2"/>
<evidence type="ECO:0000313" key="3">
    <source>
        <dbReference type="Proteomes" id="UP000234847"/>
    </source>
</evidence>
<dbReference type="EMBL" id="JALXKZ020000006">
    <property type="protein sequence ID" value="MCV7628650.1"/>
    <property type="molecule type" value="Genomic_DNA"/>
</dbReference>
<dbReference type="InterPro" id="IPR036388">
    <property type="entry name" value="WH-like_DNA-bd_sf"/>
</dbReference>
<evidence type="ECO:0000313" key="4">
    <source>
        <dbReference type="Proteomes" id="UP001205867"/>
    </source>
</evidence>
<evidence type="ECO:0000313" key="1">
    <source>
        <dbReference type="EMBL" id="MCV7628650.1"/>
    </source>
</evidence>
<reference evidence="1" key="2">
    <citation type="submission" date="2023-06" db="EMBL/GenBank/DDBJ databases">
        <title>lsaBGC provides a comprehensive framework for evolutionary analysis of biosynthetic gene clusters within focal taxa.</title>
        <authorList>
            <person name="Salamzade R."/>
            <person name="Sandstrom S."/>
            <person name="Kalan L.R."/>
        </authorList>
    </citation>
    <scope>NUCLEOTIDE SEQUENCE</scope>
    <source>
        <strain evidence="1">P3-SID899</strain>
    </source>
</reference>
<dbReference type="EMBL" id="PKJT01000017">
    <property type="protein sequence ID" value="PKZ79678.1"/>
    <property type="molecule type" value="Genomic_DNA"/>
</dbReference>
<evidence type="ECO:0000313" key="2">
    <source>
        <dbReference type="EMBL" id="PKZ79678.1"/>
    </source>
</evidence>
<dbReference type="RefSeq" id="WP_020626395.1">
    <property type="nucleotide sequence ID" value="NZ_CP176570.1"/>
</dbReference>
<proteinExistence type="predicted"/>
<gene>
    <name evidence="2" type="ORF">CYJ95_11395</name>
    <name evidence="1" type="ORF">M3A82_004740</name>
</gene>